<evidence type="ECO:0000313" key="3">
    <source>
        <dbReference type="Proteomes" id="UP000265703"/>
    </source>
</evidence>
<dbReference type="SUPFAM" id="SSF56112">
    <property type="entry name" value="Protein kinase-like (PK-like)"/>
    <property type="match status" value="1"/>
</dbReference>
<dbReference type="InterPro" id="IPR011009">
    <property type="entry name" value="Kinase-like_dom_sf"/>
</dbReference>
<organism evidence="2 3">
    <name type="scientific">Glomus cerebriforme</name>
    <dbReference type="NCBI Taxonomy" id="658196"/>
    <lineage>
        <taxon>Eukaryota</taxon>
        <taxon>Fungi</taxon>
        <taxon>Fungi incertae sedis</taxon>
        <taxon>Mucoromycota</taxon>
        <taxon>Glomeromycotina</taxon>
        <taxon>Glomeromycetes</taxon>
        <taxon>Glomerales</taxon>
        <taxon>Glomeraceae</taxon>
        <taxon>Glomus</taxon>
    </lineage>
</organism>
<evidence type="ECO:0000313" key="2">
    <source>
        <dbReference type="EMBL" id="RIA96126.1"/>
    </source>
</evidence>
<accession>A0A397TGU1</accession>
<evidence type="ECO:0000259" key="1">
    <source>
        <dbReference type="PROSITE" id="PS50011"/>
    </source>
</evidence>
<comment type="caution">
    <text evidence="2">The sequence shown here is derived from an EMBL/GenBank/DDBJ whole genome shotgun (WGS) entry which is preliminary data.</text>
</comment>
<dbReference type="EMBL" id="QKYT01000050">
    <property type="protein sequence ID" value="RIA96126.1"/>
    <property type="molecule type" value="Genomic_DNA"/>
</dbReference>
<gene>
    <name evidence="2" type="ORF">C1645_815811</name>
</gene>
<dbReference type="PROSITE" id="PS50011">
    <property type="entry name" value="PROTEIN_KINASE_DOM"/>
    <property type="match status" value="1"/>
</dbReference>
<dbReference type="OrthoDB" id="2429354at2759"/>
<dbReference type="GO" id="GO:0005524">
    <property type="term" value="F:ATP binding"/>
    <property type="evidence" value="ECO:0007669"/>
    <property type="project" value="InterPro"/>
</dbReference>
<feature type="domain" description="Protein kinase" evidence="1">
    <location>
        <begin position="81"/>
        <end position="380"/>
    </location>
</feature>
<dbReference type="AlphaFoldDB" id="A0A397TGU1"/>
<protein>
    <submittedName>
        <fullName evidence="2">Kinase-like domain-containing protein</fullName>
    </submittedName>
</protein>
<reference evidence="2 3" key="1">
    <citation type="submission" date="2018-06" db="EMBL/GenBank/DDBJ databases">
        <title>Comparative genomics reveals the genomic features of Rhizophagus irregularis, R. cerebriforme, R. diaphanum and Gigaspora rosea, and their symbiotic lifestyle signature.</title>
        <authorList>
            <person name="Morin E."/>
            <person name="San Clemente H."/>
            <person name="Chen E.C.H."/>
            <person name="De La Providencia I."/>
            <person name="Hainaut M."/>
            <person name="Kuo A."/>
            <person name="Kohler A."/>
            <person name="Murat C."/>
            <person name="Tang N."/>
            <person name="Roy S."/>
            <person name="Loubradou J."/>
            <person name="Henrissat B."/>
            <person name="Grigoriev I.V."/>
            <person name="Corradi N."/>
            <person name="Roux C."/>
            <person name="Martin F.M."/>
        </authorList>
    </citation>
    <scope>NUCLEOTIDE SEQUENCE [LARGE SCALE GENOMIC DNA]</scope>
    <source>
        <strain evidence="2 3">DAOM 227022</strain>
    </source>
</reference>
<name>A0A397TGU1_9GLOM</name>
<sequence length="456" mass="53119">MTENTKKSYYETAIFNQEFGLCSYCNSPQTDDNWCKNCNLKHFQSSKWTSGNIPIDDFVKEAQSKARNYGEVIEWIPYNRLRNIQYLAQGGFSTIFKAIWLDGHIHSWNNNKQDWEKFRYELKQNDYENAIDNIKSPLEENQKYGFHVVLKSLNNSSNINENFLNEWKNHLQFTYLAKDFYTNVVKIYGITRDPSSLDYMIVLKEIKQGSLRSNLLIKKYNPKDKYHNLYDISSSLSSLHKCNLVHGDFHSGNLLLEDVFDIYISDFGLSRPADQPINSNDIYGVLSYMAPEVLRGKPYTKASDIYSFGIIMWEFTSGVPAFNNLSHDFTLSLKICEGFRPKIIEGTDPDFEKLMKKCWDTDPNNRPTADYLLEIFDVWSTIHLIEMDHEKRIQISENESIVENHPSSCYTISKFDFSAKINENLELLSSKIIINEEDFNNITRSIESLENCKIGE</sequence>
<dbReference type="InterPro" id="IPR001245">
    <property type="entry name" value="Ser-Thr/Tyr_kinase_cat_dom"/>
</dbReference>
<dbReference type="Gene3D" id="1.10.510.10">
    <property type="entry name" value="Transferase(Phosphotransferase) domain 1"/>
    <property type="match status" value="1"/>
</dbReference>
<dbReference type="GO" id="GO:0004674">
    <property type="term" value="F:protein serine/threonine kinase activity"/>
    <property type="evidence" value="ECO:0007669"/>
    <property type="project" value="TreeGrafter"/>
</dbReference>
<dbReference type="Proteomes" id="UP000265703">
    <property type="component" value="Unassembled WGS sequence"/>
</dbReference>
<dbReference type="InterPro" id="IPR051681">
    <property type="entry name" value="Ser/Thr_Kinases-Pseudokinases"/>
</dbReference>
<keyword evidence="2" id="KW-0418">Kinase</keyword>
<dbReference type="PANTHER" id="PTHR44329">
    <property type="entry name" value="SERINE/THREONINE-PROTEIN KINASE TNNI3K-RELATED"/>
    <property type="match status" value="1"/>
</dbReference>
<proteinExistence type="predicted"/>
<keyword evidence="3" id="KW-1185">Reference proteome</keyword>
<keyword evidence="2" id="KW-0808">Transferase</keyword>
<dbReference type="InterPro" id="IPR000719">
    <property type="entry name" value="Prot_kinase_dom"/>
</dbReference>
<dbReference type="Pfam" id="PF07714">
    <property type="entry name" value="PK_Tyr_Ser-Thr"/>
    <property type="match status" value="1"/>
</dbReference>